<evidence type="ECO:0008006" key="9">
    <source>
        <dbReference type="Google" id="ProtNLM"/>
    </source>
</evidence>
<dbReference type="SUPFAM" id="SSF52172">
    <property type="entry name" value="CheY-like"/>
    <property type="match status" value="1"/>
</dbReference>
<name>A0A919Y3B9_9BACL</name>
<dbReference type="InterPro" id="IPR011006">
    <property type="entry name" value="CheY-like_superfamily"/>
</dbReference>
<keyword evidence="4" id="KW-0597">Phosphoprotein</keyword>
<comment type="caution">
    <text evidence="7">The sequence shown here is derived from an EMBL/GenBank/DDBJ whole genome shotgun (WGS) entry which is preliminary data.</text>
</comment>
<dbReference type="RefSeq" id="WP_301625560.1">
    <property type="nucleotide sequence ID" value="NZ_BORS01000003.1"/>
</dbReference>
<dbReference type="Pfam" id="PF12833">
    <property type="entry name" value="HTH_18"/>
    <property type="match status" value="1"/>
</dbReference>
<dbReference type="Pfam" id="PF00072">
    <property type="entry name" value="Response_reg"/>
    <property type="match status" value="1"/>
</dbReference>
<feature type="domain" description="HTH araC/xylS-type" evidence="5">
    <location>
        <begin position="433"/>
        <end position="531"/>
    </location>
</feature>
<dbReference type="SUPFAM" id="SSF46689">
    <property type="entry name" value="Homeodomain-like"/>
    <property type="match status" value="2"/>
</dbReference>
<dbReference type="InterPro" id="IPR009057">
    <property type="entry name" value="Homeodomain-like_sf"/>
</dbReference>
<dbReference type="PRINTS" id="PR00032">
    <property type="entry name" value="HTHARAC"/>
</dbReference>
<dbReference type="PANTHER" id="PTHR43280:SF10">
    <property type="entry name" value="REGULATORY PROTEIN POCR"/>
    <property type="match status" value="1"/>
</dbReference>
<dbReference type="AlphaFoldDB" id="A0A919Y3B9"/>
<evidence type="ECO:0000259" key="5">
    <source>
        <dbReference type="PROSITE" id="PS01124"/>
    </source>
</evidence>
<evidence type="ECO:0000259" key="6">
    <source>
        <dbReference type="PROSITE" id="PS50110"/>
    </source>
</evidence>
<evidence type="ECO:0000256" key="1">
    <source>
        <dbReference type="ARBA" id="ARBA00023015"/>
    </source>
</evidence>
<evidence type="ECO:0000313" key="8">
    <source>
        <dbReference type="Proteomes" id="UP000678895"/>
    </source>
</evidence>
<dbReference type="SMART" id="SM00448">
    <property type="entry name" value="REC"/>
    <property type="match status" value="1"/>
</dbReference>
<feature type="domain" description="Response regulatory" evidence="6">
    <location>
        <begin position="3"/>
        <end position="121"/>
    </location>
</feature>
<evidence type="ECO:0000313" key="7">
    <source>
        <dbReference type="EMBL" id="GIO41375.1"/>
    </source>
</evidence>
<evidence type="ECO:0000256" key="4">
    <source>
        <dbReference type="PROSITE-ProRule" id="PRU00169"/>
    </source>
</evidence>
<reference evidence="7" key="1">
    <citation type="submission" date="2021-03" db="EMBL/GenBank/DDBJ databases">
        <title>Antimicrobial resistance genes in bacteria isolated from Japanese honey, and their potential for conferring macrolide and lincosamide resistance in the American foulbrood pathogen Paenibacillus larvae.</title>
        <authorList>
            <person name="Okamoto M."/>
            <person name="Kumagai M."/>
            <person name="Kanamori H."/>
            <person name="Takamatsu D."/>
        </authorList>
    </citation>
    <scope>NUCLEOTIDE SEQUENCE</scope>
    <source>
        <strain evidence="7">J41TS4</strain>
    </source>
</reference>
<dbReference type="Proteomes" id="UP000678895">
    <property type="component" value="Unassembled WGS sequence"/>
</dbReference>
<gene>
    <name evidence="7" type="ORF">J41TS4_11330</name>
</gene>
<protein>
    <recommendedName>
        <fullName evidence="9">Response regulator</fullName>
    </recommendedName>
</protein>
<sequence>MYKMMLVDDDYLVLEYLKKMIPWEELGFEVVGLCEDGQQALTMMSETKLDVIMTDIGMPKKDGITLIKEAIEINPKLMSIFLTCYDDIGYALTAIRLNSFDYILKETFDPESITQIMLRLKDKLDKEAASQQILNNMKFFIKENLSVLRSKLLERLITGDAKAISGWLKKHEHELELNSTYKYCIPILSFIDDYEQLLKTRYSEDALKFAIDNVIAETLSRVGTGFCLFYKEDTFFIFCARDAVIADGEIQQALREATVNLRKFLKLSITAIIGSNCTFPDGLTGELNAMLKYSEQRFYLEPGSMVEKKQIHFSAEYPFLQFMDSVQTLKRLILQEDLHGLDAWIQNWTSTVSLHQYQPSTVKQWARDLLFEVERMIQSLQDVESGSMEAVVNHSITKAITAKQLAQSLSDCLHKAVAAMKEVHDLPKKEEIIKAQKYVLLNLDKKITLGDVAAYLHLNPSYFSRIFKQYAQMNFIDYVNQMKIEEAKRLIDNTNESTEKIADKLGFESKSYFIKVFKKYFGASPIEYKRGSRTGKA</sequence>
<dbReference type="CDD" id="cd17536">
    <property type="entry name" value="REC_YesN-like"/>
    <property type="match status" value="1"/>
</dbReference>
<keyword evidence="3" id="KW-0804">Transcription</keyword>
<keyword evidence="1" id="KW-0805">Transcription regulation</keyword>
<evidence type="ECO:0000256" key="3">
    <source>
        <dbReference type="ARBA" id="ARBA00023163"/>
    </source>
</evidence>
<feature type="modified residue" description="4-aspartylphosphate" evidence="4">
    <location>
        <position position="55"/>
    </location>
</feature>
<dbReference type="Gene3D" id="3.40.50.2300">
    <property type="match status" value="1"/>
</dbReference>
<dbReference type="SMART" id="SM00342">
    <property type="entry name" value="HTH_ARAC"/>
    <property type="match status" value="1"/>
</dbReference>
<dbReference type="GO" id="GO:0000160">
    <property type="term" value="P:phosphorelay signal transduction system"/>
    <property type="evidence" value="ECO:0007669"/>
    <property type="project" value="InterPro"/>
</dbReference>
<keyword evidence="8" id="KW-1185">Reference proteome</keyword>
<dbReference type="PROSITE" id="PS01124">
    <property type="entry name" value="HTH_ARAC_FAMILY_2"/>
    <property type="match status" value="1"/>
</dbReference>
<dbReference type="GO" id="GO:0003700">
    <property type="term" value="F:DNA-binding transcription factor activity"/>
    <property type="evidence" value="ECO:0007669"/>
    <property type="project" value="InterPro"/>
</dbReference>
<dbReference type="GO" id="GO:0043565">
    <property type="term" value="F:sequence-specific DNA binding"/>
    <property type="evidence" value="ECO:0007669"/>
    <property type="project" value="InterPro"/>
</dbReference>
<dbReference type="PANTHER" id="PTHR43280">
    <property type="entry name" value="ARAC-FAMILY TRANSCRIPTIONAL REGULATOR"/>
    <property type="match status" value="1"/>
</dbReference>
<dbReference type="InterPro" id="IPR018060">
    <property type="entry name" value="HTH_AraC"/>
</dbReference>
<evidence type="ECO:0000256" key="2">
    <source>
        <dbReference type="ARBA" id="ARBA00023125"/>
    </source>
</evidence>
<dbReference type="Gene3D" id="1.10.10.60">
    <property type="entry name" value="Homeodomain-like"/>
    <property type="match status" value="2"/>
</dbReference>
<accession>A0A919Y3B9</accession>
<dbReference type="PROSITE" id="PS50110">
    <property type="entry name" value="RESPONSE_REGULATORY"/>
    <property type="match status" value="1"/>
</dbReference>
<dbReference type="InterPro" id="IPR020449">
    <property type="entry name" value="Tscrpt_reg_AraC-type_HTH"/>
</dbReference>
<proteinExistence type="predicted"/>
<dbReference type="EMBL" id="BORS01000003">
    <property type="protein sequence ID" value="GIO41375.1"/>
    <property type="molecule type" value="Genomic_DNA"/>
</dbReference>
<dbReference type="InterPro" id="IPR001789">
    <property type="entry name" value="Sig_transdc_resp-reg_receiver"/>
</dbReference>
<keyword evidence="2" id="KW-0238">DNA-binding</keyword>
<organism evidence="7 8">
    <name type="scientific">Paenibacillus apis</name>
    <dbReference type="NCBI Taxonomy" id="1792174"/>
    <lineage>
        <taxon>Bacteria</taxon>
        <taxon>Bacillati</taxon>
        <taxon>Bacillota</taxon>
        <taxon>Bacilli</taxon>
        <taxon>Bacillales</taxon>
        <taxon>Paenibacillaceae</taxon>
        <taxon>Paenibacillus</taxon>
    </lineage>
</organism>